<keyword evidence="2" id="KW-0597">Phosphoprotein</keyword>
<dbReference type="PROSITE" id="PS50885">
    <property type="entry name" value="HAMP"/>
    <property type="match status" value="1"/>
</dbReference>
<evidence type="ECO:0000256" key="6">
    <source>
        <dbReference type="SAM" id="Phobius"/>
    </source>
</evidence>
<dbReference type="Pfam" id="PF00672">
    <property type="entry name" value="HAMP"/>
    <property type="match status" value="1"/>
</dbReference>
<dbReference type="CDD" id="cd12913">
    <property type="entry name" value="PDC1_MCP_like"/>
    <property type="match status" value="1"/>
</dbReference>
<evidence type="ECO:0000259" key="7">
    <source>
        <dbReference type="PROSITE" id="PS50885"/>
    </source>
</evidence>
<reference evidence="8 9" key="1">
    <citation type="submission" date="2016-11" db="EMBL/GenBank/DDBJ databases">
        <authorList>
            <person name="Jaros S."/>
            <person name="Januszkiewicz K."/>
            <person name="Wedrychowicz H."/>
        </authorList>
    </citation>
    <scope>NUCLEOTIDE SEQUENCE [LARGE SCALE GENOMIC DNA]</scope>
    <source>
        <strain evidence="8 9">DSM 9705</strain>
    </source>
</reference>
<dbReference type="EMBL" id="FQXS01000001">
    <property type="protein sequence ID" value="SHH30234.1"/>
    <property type="molecule type" value="Genomic_DNA"/>
</dbReference>
<dbReference type="Gene3D" id="3.30.450.20">
    <property type="entry name" value="PAS domain"/>
    <property type="match status" value="2"/>
</dbReference>
<dbReference type="STRING" id="1121409.SAMN02745124_00018"/>
<dbReference type="InterPro" id="IPR052016">
    <property type="entry name" value="Bact_Sigma-Reg"/>
</dbReference>
<evidence type="ECO:0000313" key="9">
    <source>
        <dbReference type="Proteomes" id="UP000184139"/>
    </source>
</evidence>
<dbReference type="CDD" id="cd06225">
    <property type="entry name" value="HAMP"/>
    <property type="match status" value="1"/>
</dbReference>
<sequence length="821" mass="90622">MSIKPGITFKAVSLFLLLSVSILTAVHLYSYLVSRRIIVDMAEQNSRGIGGTIVHQIAARITPVETIIRNIAATLENPDLSDEAIFELTRSIVARNEAIFASAVAFEPYAMIDDQLYFAPYSYRSGDQIVTKQLGGADYRYFHQDWYQLPRLLDRGVWTEPYYDTGGGDILMATYAVPFYRTHKDGSRQPVGVVTADISLAWLQQLLAGIELYDSGYAALLSSSGMFLYHPDQQLVLNETIFSLAESLGDRELWEIGKDAIAGGSGFLERVSYQNRQPSFFYYRPLPVGDWSLCFLFPRAEVLRDITGLTRTTLVINLLGFLVLALAITWLTRRLTRPLINLSHAARSIAGGNLETPMPTHGGNDELGQLTVSFSEMQRSLRDHIEQLTETTASKERIEAELRIARNIQMSILPKLFPPYPERSEFDIFASIKPAREIGGDLYDFFFLDQHHFCFLIGDVSDKGVPAAFFMAVTKTLLKVVADQYPDPGAILTKVNNDLAEGNESCMFVTLFIGVLDLRTGRLVTGNAGHNPPVRLAAGTEPALLPSPQEPLAGAMSGITYTSQEVLLAPGDFLFLYTDGVTEAVSADGTFYGEERLLREISAAGAQRAEQLVGAVDRSVNDFCSGAEQFDDITMLCLRFIAPTDRETTAATADENAASATLAATGERDTITVELRFGTKLTALDDLVGGLAPLKTDGQLTERDHYQMRLALDELITNTVSYGFATGTGSGIEVTITLWPGHRYRIVYRDDAPPFDPVTVSVDPEQRSTEAANFGGLGISLVTTIMDAIDYRWKDGHNVITMTKNLTDRPDNDNQHHREMA</sequence>
<keyword evidence="5" id="KW-0378">Hydrolase</keyword>
<dbReference type="PANTHER" id="PTHR43156:SF2">
    <property type="entry name" value="STAGE II SPORULATION PROTEIN E"/>
    <property type="match status" value="1"/>
</dbReference>
<comment type="subcellular location">
    <subcellularLocation>
        <location evidence="1">Membrane</location>
    </subcellularLocation>
</comment>
<dbReference type="Gene3D" id="3.60.40.10">
    <property type="entry name" value="PPM-type phosphatase domain"/>
    <property type="match status" value="1"/>
</dbReference>
<name>A0A1M5RVH0_9BACT</name>
<dbReference type="Gene3D" id="3.30.565.10">
    <property type="entry name" value="Histidine kinase-like ATPase, C-terminal domain"/>
    <property type="match status" value="1"/>
</dbReference>
<keyword evidence="9" id="KW-1185">Reference proteome</keyword>
<dbReference type="RefSeq" id="WP_073372799.1">
    <property type="nucleotide sequence ID" value="NZ_FQXS01000001.1"/>
</dbReference>
<dbReference type="InterPro" id="IPR036457">
    <property type="entry name" value="PPM-type-like_dom_sf"/>
</dbReference>
<keyword evidence="6" id="KW-0472">Membrane</keyword>
<evidence type="ECO:0000313" key="8">
    <source>
        <dbReference type="EMBL" id="SHH30234.1"/>
    </source>
</evidence>
<dbReference type="OrthoDB" id="9802500at2"/>
<protein>
    <submittedName>
        <fullName evidence="8">Sigma-B regulation protein RsbU (Phosphoserine phosphatase)</fullName>
    </submittedName>
</protein>
<dbReference type="SUPFAM" id="SSF158472">
    <property type="entry name" value="HAMP domain-like"/>
    <property type="match status" value="1"/>
</dbReference>
<dbReference type="InterPro" id="IPR003660">
    <property type="entry name" value="HAMP_dom"/>
</dbReference>
<dbReference type="PANTHER" id="PTHR43156">
    <property type="entry name" value="STAGE II SPORULATION PROTEIN E-RELATED"/>
    <property type="match status" value="1"/>
</dbReference>
<dbReference type="SUPFAM" id="SSF81606">
    <property type="entry name" value="PP2C-like"/>
    <property type="match status" value="1"/>
</dbReference>
<dbReference type="GO" id="GO:0016791">
    <property type="term" value="F:phosphatase activity"/>
    <property type="evidence" value="ECO:0007669"/>
    <property type="project" value="TreeGrafter"/>
</dbReference>
<dbReference type="Gene3D" id="6.10.340.10">
    <property type="match status" value="1"/>
</dbReference>
<dbReference type="Pfam" id="PF13581">
    <property type="entry name" value="HATPase_c_2"/>
    <property type="match status" value="1"/>
</dbReference>
<evidence type="ECO:0000256" key="3">
    <source>
        <dbReference type="ARBA" id="ARBA00022679"/>
    </source>
</evidence>
<evidence type="ECO:0000256" key="1">
    <source>
        <dbReference type="ARBA" id="ARBA00004370"/>
    </source>
</evidence>
<keyword evidence="6" id="KW-0812">Transmembrane</keyword>
<keyword evidence="6" id="KW-1133">Transmembrane helix</keyword>
<dbReference type="Pfam" id="PF22673">
    <property type="entry name" value="MCP-like_PDC_1"/>
    <property type="match status" value="1"/>
</dbReference>
<dbReference type="SMART" id="SM00331">
    <property type="entry name" value="PP2C_SIG"/>
    <property type="match status" value="1"/>
</dbReference>
<dbReference type="SUPFAM" id="SSF55874">
    <property type="entry name" value="ATPase domain of HSP90 chaperone/DNA topoisomerase II/histidine kinase"/>
    <property type="match status" value="1"/>
</dbReference>
<dbReference type="Pfam" id="PF07228">
    <property type="entry name" value="SpoIIE"/>
    <property type="match status" value="1"/>
</dbReference>
<dbReference type="SMART" id="SM00304">
    <property type="entry name" value="HAMP"/>
    <property type="match status" value="1"/>
</dbReference>
<accession>A0A1M5RVH0</accession>
<proteinExistence type="predicted"/>
<dbReference type="GO" id="GO:0007165">
    <property type="term" value="P:signal transduction"/>
    <property type="evidence" value="ECO:0007669"/>
    <property type="project" value="InterPro"/>
</dbReference>
<dbReference type="GO" id="GO:0016020">
    <property type="term" value="C:membrane"/>
    <property type="evidence" value="ECO:0007669"/>
    <property type="project" value="UniProtKB-SubCell"/>
</dbReference>
<gene>
    <name evidence="8" type="ORF">SAMN02745124_00018</name>
</gene>
<evidence type="ECO:0000256" key="4">
    <source>
        <dbReference type="ARBA" id="ARBA00022777"/>
    </source>
</evidence>
<evidence type="ECO:0000256" key="2">
    <source>
        <dbReference type="ARBA" id="ARBA00022553"/>
    </source>
</evidence>
<dbReference type="InterPro" id="IPR001932">
    <property type="entry name" value="PPM-type_phosphatase-like_dom"/>
</dbReference>
<organism evidence="8 9">
    <name type="scientific">Desulfofustis glycolicus DSM 9705</name>
    <dbReference type="NCBI Taxonomy" id="1121409"/>
    <lineage>
        <taxon>Bacteria</taxon>
        <taxon>Pseudomonadati</taxon>
        <taxon>Thermodesulfobacteriota</taxon>
        <taxon>Desulfobulbia</taxon>
        <taxon>Desulfobulbales</taxon>
        <taxon>Desulfocapsaceae</taxon>
        <taxon>Desulfofustis</taxon>
    </lineage>
</organism>
<feature type="domain" description="HAMP" evidence="7">
    <location>
        <begin position="333"/>
        <end position="386"/>
    </location>
</feature>
<dbReference type="InterPro" id="IPR003594">
    <property type="entry name" value="HATPase_dom"/>
</dbReference>
<dbReference type="Proteomes" id="UP000184139">
    <property type="component" value="Unassembled WGS sequence"/>
</dbReference>
<dbReference type="CDD" id="cd12912">
    <property type="entry name" value="PDC2_MCP_like"/>
    <property type="match status" value="1"/>
</dbReference>
<dbReference type="AlphaFoldDB" id="A0A1M5RVH0"/>
<feature type="transmembrane region" description="Helical" evidence="6">
    <location>
        <begin position="314"/>
        <end position="332"/>
    </location>
</feature>
<keyword evidence="4" id="KW-0418">Kinase</keyword>
<keyword evidence="3" id="KW-0808">Transferase</keyword>
<dbReference type="InterPro" id="IPR036890">
    <property type="entry name" value="HATPase_C_sf"/>
</dbReference>
<dbReference type="CDD" id="cd16936">
    <property type="entry name" value="HATPase_RsbW-like"/>
    <property type="match status" value="1"/>
</dbReference>
<dbReference type="GO" id="GO:0016301">
    <property type="term" value="F:kinase activity"/>
    <property type="evidence" value="ECO:0007669"/>
    <property type="project" value="UniProtKB-KW"/>
</dbReference>
<evidence type="ECO:0000256" key="5">
    <source>
        <dbReference type="ARBA" id="ARBA00022801"/>
    </source>
</evidence>